<geneLocation type="plasmid" evidence="10 11">
    <name>unnamed1</name>
</geneLocation>
<dbReference type="EMBL" id="CP045122">
    <property type="protein sequence ID" value="QIN81011.1"/>
    <property type="molecule type" value="Genomic_DNA"/>
</dbReference>
<feature type="domain" description="Response regulatory" evidence="8">
    <location>
        <begin position="6"/>
        <end position="119"/>
    </location>
</feature>
<dbReference type="GO" id="GO:0006355">
    <property type="term" value="P:regulation of DNA-templated transcription"/>
    <property type="evidence" value="ECO:0007669"/>
    <property type="project" value="InterPro"/>
</dbReference>
<organism evidence="10 11">
    <name type="scientific">Rubrobacter marinus</name>
    <dbReference type="NCBI Taxonomy" id="2653852"/>
    <lineage>
        <taxon>Bacteria</taxon>
        <taxon>Bacillati</taxon>
        <taxon>Actinomycetota</taxon>
        <taxon>Rubrobacteria</taxon>
        <taxon>Rubrobacterales</taxon>
        <taxon>Rubrobacteraceae</taxon>
        <taxon>Rubrobacter</taxon>
    </lineage>
</organism>
<dbReference type="Pfam" id="PF00486">
    <property type="entry name" value="Trans_reg_C"/>
    <property type="match status" value="1"/>
</dbReference>
<dbReference type="GO" id="GO:0000976">
    <property type="term" value="F:transcription cis-regulatory region binding"/>
    <property type="evidence" value="ECO:0007669"/>
    <property type="project" value="TreeGrafter"/>
</dbReference>
<dbReference type="GO" id="GO:0005829">
    <property type="term" value="C:cytosol"/>
    <property type="evidence" value="ECO:0007669"/>
    <property type="project" value="TreeGrafter"/>
</dbReference>
<dbReference type="SUPFAM" id="SSF52172">
    <property type="entry name" value="CheY-like"/>
    <property type="match status" value="1"/>
</dbReference>
<dbReference type="InterPro" id="IPR001789">
    <property type="entry name" value="Sig_transdc_resp-reg_receiver"/>
</dbReference>
<evidence type="ECO:0000259" key="9">
    <source>
        <dbReference type="PROSITE" id="PS51755"/>
    </source>
</evidence>
<dbReference type="FunFam" id="3.40.50.2300:FF:000001">
    <property type="entry name" value="DNA-binding response regulator PhoB"/>
    <property type="match status" value="1"/>
</dbReference>
<accession>A0A6G8Q3F4</accession>
<reference evidence="10 11" key="1">
    <citation type="submission" date="2019-10" db="EMBL/GenBank/DDBJ databases">
        <title>Rubrobacter sp nov SCSIO 52915 isolated from a deep-sea sediment in the South China Sea.</title>
        <authorList>
            <person name="Chen R.W."/>
        </authorList>
    </citation>
    <scope>NUCLEOTIDE SEQUENCE [LARGE SCALE GENOMIC DNA]</scope>
    <source>
        <strain evidence="10 11">SCSIO 52915</strain>
        <plasmid evidence="10 11">unnamed1</plasmid>
    </source>
</reference>
<dbReference type="PANTHER" id="PTHR48111:SF59">
    <property type="entry name" value="TRANSCRIPTIONAL REGULATORY PROTEIN BAER"/>
    <property type="match status" value="1"/>
</dbReference>
<keyword evidence="4 7" id="KW-0238">DNA-binding</keyword>
<keyword evidence="1 6" id="KW-0597">Phosphoprotein</keyword>
<dbReference type="InterPro" id="IPR001867">
    <property type="entry name" value="OmpR/PhoB-type_DNA-bd"/>
</dbReference>
<feature type="modified residue" description="4-aspartylphosphate" evidence="6">
    <location>
        <position position="55"/>
    </location>
</feature>
<dbReference type="InterPro" id="IPR011006">
    <property type="entry name" value="CheY-like_superfamily"/>
</dbReference>
<dbReference type="Gene3D" id="3.40.50.2300">
    <property type="match status" value="1"/>
</dbReference>
<feature type="domain" description="OmpR/PhoB-type" evidence="9">
    <location>
        <begin position="129"/>
        <end position="230"/>
    </location>
</feature>
<dbReference type="PROSITE" id="PS50110">
    <property type="entry name" value="RESPONSE_REGULATORY"/>
    <property type="match status" value="1"/>
</dbReference>
<evidence type="ECO:0000256" key="7">
    <source>
        <dbReference type="PROSITE-ProRule" id="PRU01091"/>
    </source>
</evidence>
<feature type="DNA-binding region" description="OmpR/PhoB-type" evidence="7">
    <location>
        <begin position="129"/>
        <end position="230"/>
    </location>
</feature>
<evidence type="ECO:0000313" key="10">
    <source>
        <dbReference type="EMBL" id="QIN81011.1"/>
    </source>
</evidence>
<dbReference type="SMART" id="SM00862">
    <property type="entry name" value="Trans_reg_C"/>
    <property type="match status" value="1"/>
</dbReference>
<keyword evidence="2" id="KW-0902">Two-component regulatory system</keyword>
<dbReference type="Gene3D" id="6.10.250.690">
    <property type="match status" value="1"/>
</dbReference>
<dbReference type="AlphaFoldDB" id="A0A6G8Q3F4"/>
<dbReference type="Pfam" id="PF00072">
    <property type="entry name" value="Response_reg"/>
    <property type="match status" value="1"/>
</dbReference>
<keyword evidence="5" id="KW-0804">Transcription</keyword>
<dbReference type="SMART" id="SM00448">
    <property type="entry name" value="REC"/>
    <property type="match status" value="1"/>
</dbReference>
<dbReference type="PANTHER" id="PTHR48111">
    <property type="entry name" value="REGULATOR OF RPOS"/>
    <property type="match status" value="1"/>
</dbReference>
<keyword evidence="3" id="KW-0805">Transcription regulation</keyword>
<dbReference type="InterPro" id="IPR036388">
    <property type="entry name" value="WH-like_DNA-bd_sf"/>
</dbReference>
<dbReference type="RefSeq" id="WP_166398724.1">
    <property type="nucleotide sequence ID" value="NZ_CP045122.1"/>
</dbReference>
<dbReference type="CDD" id="cd00383">
    <property type="entry name" value="trans_reg_C"/>
    <property type="match status" value="1"/>
</dbReference>
<keyword evidence="10" id="KW-0614">Plasmid</keyword>
<dbReference type="GO" id="GO:0032993">
    <property type="term" value="C:protein-DNA complex"/>
    <property type="evidence" value="ECO:0007669"/>
    <property type="project" value="TreeGrafter"/>
</dbReference>
<evidence type="ECO:0000256" key="4">
    <source>
        <dbReference type="ARBA" id="ARBA00023125"/>
    </source>
</evidence>
<evidence type="ECO:0000256" key="6">
    <source>
        <dbReference type="PROSITE-ProRule" id="PRU00169"/>
    </source>
</evidence>
<dbReference type="Gene3D" id="1.10.10.10">
    <property type="entry name" value="Winged helix-like DNA-binding domain superfamily/Winged helix DNA-binding domain"/>
    <property type="match status" value="1"/>
</dbReference>
<dbReference type="PROSITE" id="PS51755">
    <property type="entry name" value="OMPR_PHOB"/>
    <property type="match status" value="1"/>
</dbReference>
<gene>
    <name evidence="10" type="ORF">GBA65_21440</name>
</gene>
<proteinExistence type="predicted"/>
<dbReference type="Proteomes" id="UP000502706">
    <property type="component" value="Plasmid unnamed1"/>
</dbReference>
<evidence type="ECO:0000313" key="11">
    <source>
        <dbReference type="Proteomes" id="UP000502706"/>
    </source>
</evidence>
<evidence type="ECO:0000259" key="8">
    <source>
        <dbReference type="PROSITE" id="PS50110"/>
    </source>
</evidence>
<protein>
    <submittedName>
        <fullName evidence="10">Response regulator</fullName>
    </submittedName>
</protein>
<evidence type="ECO:0000256" key="1">
    <source>
        <dbReference type="ARBA" id="ARBA00022553"/>
    </source>
</evidence>
<name>A0A6G8Q3F4_9ACTN</name>
<keyword evidence="11" id="KW-1185">Reference proteome</keyword>
<evidence type="ECO:0000256" key="2">
    <source>
        <dbReference type="ARBA" id="ARBA00023012"/>
    </source>
</evidence>
<evidence type="ECO:0000256" key="5">
    <source>
        <dbReference type="ARBA" id="ARBA00023163"/>
    </source>
</evidence>
<dbReference type="GO" id="GO:0000156">
    <property type="term" value="F:phosphorelay response regulator activity"/>
    <property type="evidence" value="ECO:0007669"/>
    <property type="project" value="TreeGrafter"/>
</dbReference>
<dbReference type="InterPro" id="IPR039420">
    <property type="entry name" value="WalR-like"/>
</dbReference>
<dbReference type="KEGG" id="rmar:GBA65_21440"/>
<sequence length="238" mass="26392">MGTKRTILLVDDEPKLVKVVREYLEHDGYRVVSAGDGREALVRFREARPDLIVLDLMLPELDGLEVCRRLRRDSNVPIIMLTARAEEVDELVGLELGADDYVTKPFSPRALLARIRSVLRRANPTDSGEETLSAGPLRVDQARHEATWEGAPLSLTPTEFRLLAALARRPGRVFDRLMLLERIQGEAYGGYERTIDAHVKNLRKKLAAVGGEAAATSIATVPGVGYKMEEARRAQPSA</sequence>
<evidence type="ECO:0000256" key="3">
    <source>
        <dbReference type="ARBA" id="ARBA00023015"/>
    </source>
</evidence>